<dbReference type="InterPro" id="IPR050518">
    <property type="entry name" value="Rpo3/RPB3_RNA_Pol_subunit"/>
</dbReference>
<dbReference type="SUPFAM" id="SSF56553">
    <property type="entry name" value="Insert subdomain of RNA polymerase alpha subunit"/>
    <property type="match status" value="1"/>
</dbReference>
<comment type="function">
    <text evidence="5">DNA-dependent RNA polymerase (RNAP) catalyzes the transcription of DNA into RNA using the four ribonucleoside triphosphates as substrates.</text>
</comment>
<dbReference type="GO" id="GO:0000428">
    <property type="term" value="C:DNA-directed RNA polymerase complex"/>
    <property type="evidence" value="ECO:0007669"/>
    <property type="project" value="UniProtKB-KW"/>
</dbReference>
<dbReference type="AlphaFoldDB" id="A0A075I872"/>
<accession>A0A075I872</accession>
<protein>
    <recommendedName>
        <fullName evidence="5">DNA-directed RNA polymerase subunit Rpo3</fullName>
        <ecNumber evidence="5">2.7.7.6</ecNumber>
    </recommendedName>
    <alternativeName>
        <fullName evidence="5">DNA-directed RNA polymerase subunit D</fullName>
    </alternativeName>
</protein>
<dbReference type="InterPro" id="IPR011263">
    <property type="entry name" value="DNA-dir_RNA_pol_RpoA/D/Rpb3"/>
</dbReference>
<reference evidence="7" key="1">
    <citation type="journal article" date="2014" name="Genome Biol. Evol.">
        <title>Pangenome evidence for extensive interdomain horizontal transfer affecting lineage core and shell genes in uncultured planktonic thaumarchaeota and euryarchaeota.</title>
        <authorList>
            <person name="Deschamps P."/>
            <person name="Zivanovic Y."/>
            <person name="Moreira D."/>
            <person name="Rodriguez-Valera F."/>
            <person name="Lopez-Garcia P."/>
        </authorList>
    </citation>
    <scope>NUCLEOTIDE SEQUENCE</scope>
</reference>
<dbReference type="NCBIfam" id="NF001988">
    <property type="entry name" value="PRK00783.1"/>
    <property type="match status" value="1"/>
</dbReference>
<organism evidence="7">
    <name type="scientific">uncultured marine group II/III euryarchaeote SAT1000_07_H11</name>
    <dbReference type="NCBI Taxonomy" id="1456556"/>
    <lineage>
        <taxon>Archaea</taxon>
        <taxon>Methanobacteriati</taxon>
        <taxon>Methanobacteriota</taxon>
        <taxon>environmental samples</taxon>
    </lineage>
</organism>
<evidence type="ECO:0000313" key="7">
    <source>
        <dbReference type="EMBL" id="AIF22148.1"/>
    </source>
</evidence>
<dbReference type="Gene3D" id="2.170.120.12">
    <property type="entry name" value="DNA-directed RNA polymerase, insert domain"/>
    <property type="match status" value="1"/>
</dbReference>
<comment type="catalytic activity">
    <reaction evidence="5">
        <text>RNA(n) + a ribonucleoside 5'-triphosphate = RNA(n+1) + diphosphate</text>
        <dbReference type="Rhea" id="RHEA:21248"/>
        <dbReference type="Rhea" id="RHEA-COMP:14527"/>
        <dbReference type="Rhea" id="RHEA-COMP:17342"/>
        <dbReference type="ChEBI" id="CHEBI:33019"/>
        <dbReference type="ChEBI" id="CHEBI:61557"/>
        <dbReference type="ChEBI" id="CHEBI:140395"/>
        <dbReference type="EC" id="2.7.7.6"/>
    </reaction>
</comment>
<sequence length="285" mass="31699">MKVNVRKMEDYYAQVEFKDVNYSFVNSVRRSLVSMVPCLAIHEIDFHMGSLGSYVDEESGEEREYESISAMFNEIISHRIGMLPIPTDKKTIEAFGNFIDDDSKQPDIMYSLHKQGPCTVYSGDLEPVSGDSSLRIPEANVPIVKLGEGQAILVYAKAKMGNARKHAKWQCAVAPRFYQAPTLTVASGKGSKAVLDAVGKSKFKKKGKGHVIEDPIEAHEALRVLEKLWNDEDAQTAMEVSTKKDHFVFEFETNGAMKAKLALEQALKALDKHCNEFMSGIDTAA</sequence>
<dbReference type="InterPro" id="IPR036603">
    <property type="entry name" value="RBP11-like"/>
</dbReference>
<dbReference type="Pfam" id="PF01000">
    <property type="entry name" value="RNA_pol_A_bac"/>
    <property type="match status" value="1"/>
</dbReference>
<gene>
    <name evidence="5 7" type="primary">rpoD</name>
    <name evidence="5" type="synonym">rpo3</name>
</gene>
<evidence type="ECO:0000256" key="2">
    <source>
        <dbReference type="ARBA" id="ARBA00022490"/>
    </source>
</evidence>
<evidence type="ECO:0000256" key="4">
    <source>
        <dbReference type="ARBA" id="ARBA00025804"/>
    </source>
</evidence>
<dbReference type="InterPro" id="IPR022842">
    <property type="entry name" value="RNAP_Rpo3/Rpb3/RPAC1"/>
</dbReference>
<dbReference type="PANTHER" id="PTHR11800:SF13">
    <property type="entry name" value="DNA-DIRECTED RNA POLYMERASES I AND III SUBUNIT RPAC1"/>
    <property type="match status" value="1"/>
</dbReference>
<comment type="similarity">
    <text evidence="4 5">Belongs to the archaeal Rpo3/eukaryotic RPB3 RNA polymerase subunit family.</text>
</comment>
<keyword evidence="5 7" id="KW-0808">Transferase</keyword>
<comment type="subunit">
    <text evidence="5">Part of the RNA polymerase complex.</text>
</comment>
<dbReference type="GO" id="GO:0003899">
    <property type="term" value="F:DNA-directed RNA polymerase activity"/>
    <property type="evidence" value="ECO:0007669"/>
    <property type="project" value="UniProtKB-UniRule"/>
</dbReference>
<dbReference type="Gene3D" id="3.30.70.3110">
    <property type="match status" value="1"/>
</dbReference>
<keyword evidence="3 5" id="KW-0804">Transcription</keyword>
<evidence type="ECO:0000256" key="3">
    <source>
        <dbReference type="ARBA" id="ARBA00023163"/>
    </source>
</evidence>
<dbReference type="GO" id="GO:0006351">
    <property type="term" value="P:DNA-templated transcription"/>
    <property type="evidence" value="ECO:0007669"/>
    <property type="project" value="UniProtKB-UniRule"/>
</dbReference>
<dbReference type="PANTHER" id="PTHR11800">
    <property type="entry name" value="DNA-DIRECTED RNA POLYMERASE"/>
    <property type="match status" value="1"/>
</dbReference>
<comment type="subcellular location">
    <subcellularLocation>
        <location evidence="5">Cytoplasm</location>
    </subcellularLocation>
</comment>
<dbReference type="InterPro" id="IPR011262">
    <property type="entry name" value="DNA-dir_RNA_pol_insert"/>
</dbReference>
<dbReference type="HAMAP" id="MF_00320">
    <property type="entry name" value="RNApol_arch_Rpo3"/>
    <property type="match status" value="1"/>
</dbReference>
<evidence type="ECO:0000259" key="6">
    <source>
        <dbReference type="SMART" id="SM00662"/>
    </source>
</evidence>
<comment type="caution">
    <text evidence="5">Lacks conserved residue(s) required for the propagation of feature annotation.</text>
</comment>
<dbReference type="SMART" id="SM00662">
    <property type="entry name" value="RPOLD"/>
    <property type="match status" value="1"/>
</dbReference>
<dbReference type="GO" id="GO:0005737">
    <property type="term" value="C:cytoplasm"/>
    <property type="evidence" value="ECO:0007669"/>
    <property type="project" value="UniProtKB-SubCell"/>
</dbReference>
<dbReference type="EMBL" id="KF901205">
    <property type="protein sequence ID" value="AIF22148.1"/>
    <property type="molecule type" value="Genomic_DNA"/>
</dbReference>
<dbReference type="GO" id="GO:0046983">
    <property type="term" value="F:protein dimerization activity"/>
    <property type="evidence" value="ECO:0007669"/>
    <property type="project" value="InterPro"/>
</dbReference>
<dbReference type="InterPro" id="IPR036643">
    <property type="entry name" value="RNApol_insert_sf"/>
</dbReference>
<name>A0A075I872_9EURY</name>
<feature type="domain" description="DNA-directed RNA polymerase RpoA/D/Rpb3-type" evidence="6">
    <location>
        <begin position="12"/>
        <end position="280"/>
    </location>
</feature>
<proteinExistence type="inferred from homology"/>
<keyword evidence="5 7" id="KW-0548">Nucleotidyltransferase</keyword>
<dbReference type="Gene3D" id="3.30.1360.10">
    <property type="entry name" value="RNA polymerase, RBP11-like subunit"/>
    <property type="match status" value="1"/>
</dbReference>
<evidence type="ECO:0000256" key="1">
    <source>
        <dbReference type="ARBA" id="ARBA00022478"/>
    </source>
</evidence>
<dbReference type="EC" id="2.7.7.6" evidence="5"/>
<dbReference type="GO" id="GO:0003677">
    <property type="term" value="F:DNA binding"/>
    <property type="evidence" value="ECO:0007669"/>
    <property type="project" value="UniProtKB-UniRule"/>
</dbReference>
<evidence type="ECO:0000256" key="5">
    <source>
        <dbReference type="HAMAP-Rule" id="MF_00320"/>
    </source>
</evidence>
<dbReference type="Pfam" id="PF01193">
    <property type="entry name" value="RNA_pol_L"/>
    <property type="match status" value="1"/>
</dbReference>
<dbReference type="SUPFAM" id="SSF55257">
    <property type="entry name" value="RBP11-like subunits of RNA polymerase"/>
    <property type="match status" value="1"/>
</dbReference>
<keyword evidence="2 5" id="KW-0963">Cytoplasm</keyword>
<keyword evidence="1 5" id="KW-0240">DNA-directed RNA polymerase</keyword>